<feature type="region of interest" description="Disordered" evidence="1">
    <location>
        <begin position="80"/>
        <end position="109"/>
    </location>
</feature>
<dbReference type="Proteomes" id="UP001159363">
    <property type="component" value="Chromosome X"/>
</dbReference>
<accession>A0ABQ9HMQ4</accession>
<keyword evidence="3" id="KW-1185">Reference proteome</keyword>
<proteinExistence type="predicted"/>
<feature type="region of interest" description="Disordered" evidence="1">
    <location>
        <begin position="328"/>
        <end position="351"/>
    </location>
</feature>
<gene>
    <name evidence="2" type="ORF">PR048_011832</name>
</gene>
<reference evidence="2 3" key="1">
    <citation type="submission" date="2023-02" db="EMBL/GenBank/DDBJ databases">
        <title>LHISI_Scaffold_Assembly.</title>
        <authorList>
            <person name="Stuart O.P."/>
            <person name="Cleave R."/>
            <person name="Magrath M.J.L."/>
            <person name="Mikheyev A.S."/>
        </authorList>
    </citation>
    <scope>NUCLEOTIDE SEQUENCE [LARGE SCALE GENOMIC DNA]</scope>
    <source>
        <strain evidence="2">Daus_M_001</strain>
        <tissue evidence="2">Leg muscle</tissue>
    </source>
</reference>
<sequence>MADKWCIPRWWSPTKMVVAYQDGGHLSILLAGFGLEGGGLPINLFSDGSSLRLLDLEERVIRPLALLCWFTPHKNSSKLASREDLPTTQNEYGAAPELKGRGSGKSRESLPTSCIVRRDSHIRPGTEPGSPWWEARTLTAQPPWPHDKKGICNVIKMALLSRCFLLWQREEFTSSRTHNQTCDINYVSFLKVLRNSFGRHLTARSLDPMRVIEVNMRGGGNGKSPRKPADQWHLTRQGIDPSSPWWEASVLIAQLPHGNELRRRVVSKKFDSPRGVKFVGVESVGGWAGPRGRTVVDDAHMQAGARLSGARSWAISTCFHDELHHLTERRSRPDHRDTPAPLTPRSALPPLLHAPTIPPLHNEHFPCNSARYFVRFVATWTLRLTHPPANRSLEKSDRSIRGSGVLLPSTCAGMQHVRHPSLTCADGGAWTVKSLANIIDIHGVFGRARQSMLRRCESCVQHGGRCIEPFLCPRPTIRACGRRLTDVLHTRQALDEGTPLPRIVRSLFLGERMAEGLAHRKQRQRLANMPSVAVLGTYSVNSEVHRAATNAGRC</sequence>
<organism evidence="2 3">
    <name type="scientific">Dryococelus australis</name>
    <dbReference type="NCBI Taxonomy" id="614101"/>
    <lineage>
        <taxon>Eukaryota</taxon>
        <taxon>Metazoa</taxon>
        <taxon>Ecdysozoa</taxon>
        <taxon>Arthropoda</taxon>
        <taxon>Hexapoda</taxon>
        <taxon>Insecta</taxon>
        <taxon>Pterygota</taxon>
        <taxon>Neoptera</taxon>
        <taxon>Polyneoptera</taxon>
        <taxon>Phasmatodea</taxon>
        <taxon>Verophasmatodea</taxon>
        <taxon>Anareolatae</taxon>
        <taxon>Phasmatidae</taxon>
        <taxon>Eurycanthinae</taxon>
        <taxon>Dryococelus</taxon>
    </lineage>
</organism>
<evidence type="ECO:0000313" key="3">
    <source>
        <dbReference type="Proteomes" id="UP001159363"/>
    </source>
</evidence>
<name>A0ABQ9HMQ4_9NEOP</name>
<dbReference type="EMBL" id="JARBHB010000004">
    <property type="protein sequence ID" value="KAJ8885634.1"/>
    <property type="molecule type" value="Genomic_DNA"/>
</dbReference>
<evidence type="ECO:0000256" key="1">
    <source>
        <dbReference type="SAM" id="MobiDB-lite"/>
    </source>
</evidence>
<feature type="compositionally biased region" description="Basic and acidic residues" evidence="1">
    <location>
        <begin position="328"/>
        <end position="338"/>
    </location>
</feature>
<protein>
    <submittedName>
        <fullName evidence="2">Uncharacterized protein</fullName>
    </submittedName>
</protein>
<evidence type="ECO:0000313" key="2">
    <source>
        <dbReference type="EMBL" id="KAJ8885634.1"/>
    </source>
</evidence>
<comment type="caution">
    <text evidence="2">The sequence shown here is derived from an EMBL/GenBank/DDBJ whole genome shotgun (WGS) entry which is preliminary data.</text>
</comment>